<feature type="domain" description="Sugar-binding" evidence="6">
    <location>
        <begin position="63"/>
        <end position="312"/>
    </location>
</feature>
<sequence>MRATDNHEEQMLRAAELYYYQASTQSEIADKLGVTRWTVGRLLDEARKTGLVRIVIDHPRARRHELEVELRREFGLREVMVLPSQHSPAATMKSVCSMAAEQLCNIRPAIRKIAVSWGRTTAEVAANLPQGWARDLEVIQTNGGPSFVRGNPIGNSLHVMAESGGGTVRRLEAPTILEDAWAAKLLRADRSVAATFRAAESCRVMLFSPGSMRPESVLVQSGYLSVEQMDEMRRAGAVGDVMSHFITPAGTPAAPELDDRTLSIPLSAVRSCANSIAVAAGVEKAECTRAVVLSGLCTTLIVDSAIAKALLSEPPKTHEEESGARPAPLSATHSQGREQWQ</sequence>
<evidence type="ECO:0000256" key="2">
    <source>
        <dbReference type="ARBA" id="ARBA00023015"/>
    </source>
</evidence>
<dbReference type="STRING" id="64702.SAMN05443377_12631"/>
<evidence type="ECO:0000259" key="6">
    <source>
        <dbReference type="Pfam" id="PF04198"/>
    </source>
</evidence>
<dbReference type="Proteomes" id="UP000198815">
    <property type="component" value="Unassembled WGS sequence"/>
</dbReference>
<organism evidence="7 8">
    <name type="scientific">Propionibacterium cyclohexanicum</name>
    <dbReference type="NCBI Taxonomy" id="64702"/>
    <lineage>
        <taxon>Bacteria</taxon>
        <taxon>Bacillati</taxon>
        <taxon>Actinomycetota</taxon>
        <taxon>Actinomycetes</taxon>
        <taxon>Propionibacteriales</taxon>
        <taxon>Propionibacteriaceae</taxon>
        <taxon>Propionibacterium</taxon>
    </lineage>
</organism>
<dbReference type="Gene3D" id="3.40.50.1360">
    <property type="match status" value="1"/>
</dbReference>
<dbReference type="OrthoDB" id="186585at2"/>
<keyword evidence="4" id="KW-0804">Transcription</keyword>
<feature type="compositionally biased region" description="Polar residues" evidence="5">
    <location>
        <begin position="331"/>
        <end position="341"/>
    </location>
</feature>
<dbReference type="AlphaFoldDB" id="A0A1H9TRA7"/>
<dbReference type="InterPro" id="IPR051054">
    <property type="entry name" value="SorC_transcr_regulators"/>
</dbReference>
<evidence type="ECO:0000256" key="3">
    <source>
        <dbReference type="ARBA" id="ARBA00023125"/>
    </source>
</evidence>
<dbReference type="InterPro" id="IPR036388">
    <property type="entry name" value="WH-like_DNA-bd_sf"/>
</dbReference>
<dbReference type="InterPro" id="IPR037171">
    <property type="entry name" value="NagB/RpiA_transferase-like"/>
</dbReference>
<evidence type="ECO:0000256" key="5">
    <source>
        <dbReference type="SAM" id="MobiDB-lite"/>
    </source>
</evidence>
<evidence type="ECO:0000256" key="4">
    <source>
        <dbReference type="ARBA" id="ARBA00023163"/>
    </source>
</evidence>
<dbReference type="GO" id="GO:0030246">
    <property type="term" value="F:carbohydrate binding"/>
    <property type="evidence" value="ECO:0007669"/>
    <property type="project" value="InterPro"/>
</dbReference>
<dbReference type="PANTHER" id="PTHR34294">
    <property type="entry name" value="TRANSCRIPTIONAL REGULATOR-RELATED"/>
    <property type="match status" value="1"/>
</dbReference>
<dbReference type="PANTHER" id="PTHR34294:SF1">
    <property type="entry name" value="TRANSCRIPTIONAL REGULATOR LSRR"/>
    <property type="match status" value="1"/>
</dbReference>
<name>A0A1H9TRA7_9ACTN</name>
<gene>
    <name evidence="7" type="ORF">SAMN05443377_12631</name>
</gene>
<keyword evidence="3" id="KW-0238">DNA-binding</keyword>
<evidence type="ECO:0000313" key="7">
    <source>
        <dbReference type="EMBL" id="SER99203.1"/>
    </source>
</evidence>
<protein>
    <submittedName>
        <fullName evidence="7">Deoxyribonucleoside regulator</fullName>
    </submittedName>
</protein>
<evidence type="ECO:0000313" key="8">
    <source>
        <dbReference type="Proteomes" id="UP000198815"/>
    </source>
</evidence>
<comment type="similarity">
    <text evidence="1">Belongs to the SorC transcriptional regulatory family.</text>
</comment>
<reference evidence="7 8" key="1">
    <citation type="submission" date="2016-10" db="EMBL/GenBank/DDBJ databases">
        <authorList>
            <person name="de Groot N.N."/>
        </authorList>
    </citation>
    <scope>NUCLEOTIDE SEQUENCE [LARGE SCALE GENOMIC DNA]</scope>
    <source>
        <strain evidence="7 8">DSM 16859</strain>
    </source>
</reference>
<keyword evidence="8" id="KW-1185">Reference proteome</keyword>
<proteinExistence type="inferred from homology"/>
<keyword evidence="2" id="KW-0805">Transcription regulation</keyword>
<dbReference type="InterPro" id="IPR007324">
    <property type="entry name" value="Sugar-bd_dom_put"/>
</dbReference>
<feature type="region of interest" description="Disordered" evidence="5">
    <location>
        <begin position="313"/>
        <end position="341"/>
    </location>
</feature>
<evidence type="ECO:0000256" key="1">
    <source>
        <dbReference type="ARBA" id="ARBA00010466"/>
    </source>
</evidence>
<dbReference type="Pfam" id="PF04198">
    <property type="entry name" value="Sugar-bind"/>
    <property type="match status" value="1"/>
</dbReference>
<dbReference type="SUPFAM" id="SSF100950">
    <property type="entry name" value="NagB/RpiA/CoA transferase-like"/>
    <property type="match status" value="1"/>
</dbReference>
<accession>A0A1H9TRA7</accession>
<dbReference type="Gene3D" id="1.10.10.10">
    <property type="entry name" value="Winged helix-like DNA-binding domain superfamily/Winged helix DNA-binding domain"/>
    <property type="match status" value="1"/>
</dbReference>
<dbReference type="RefSeq" id="WP_091970937.1">
    <property type="nucleotide sequence ID" value="NZ_FOGZ01000026.1"/>
</dbReference>
<dbReference type="EMBL" id="FOGZ01000026">
    <property type="protein sequence ID" value="SER99203.1"/>
    <property type="molecule type" value="Genomic_DNA"/>
</dbReference>
<dbReference type="GO" id="GO:0003677">
    <property type="term" value="F:DNA binding"/>
    <property type="evidence" value="ECO:0007669"/>
    <property type="project" value="UniProtKB-KW"/>
</dbReference>